<keyword evidence="2 5" id="KW-0812">Transmembrane</keyword>
<name>A0A508A8Y7_9GAMM</name>
<evidence type="ECO:0000313" key="7">
    <source>
        <dbReference type="Proteomes" id="UP000318212"/>
    </source>
</evidence>
<organism evidence="6 7">
    <name type="scientific">Marilutibacter aestuarii</name>
    <dbReference type="NCBI Taxonomy" id="1706195"/>
    <lineage>
        <taxon>Bacteria</taxon>
        <taxon>Pseudomonadati</taxon>
        <taxon>Pseudomonadota</taxon>
        <taxon>Gammaproteobacteria</taxon>
        <taxon>Lysobacterales</taxon>
        <taxon>Lysobacteraceae</taxon>
        <taxon>Marilutibacter</taxon>
    </lineage>
</organism>
<keyword evidence="3 5" id="KW-1133">Transmembrane helix</keyword>
<dbReference type="InterPro" id="IPR007593">
    <property type="entry name" value="CD225/Dispanin_fam"/>
</dbReference>
<evidence type="ECO:0000313" key="6">
    <source>
        <dbReference type="EMBL" id="TQD44914.1"/>
    </source>
</evidence>
<dbReference type="InterPro" id="IPR051423">
    <property type="entry name" value="CD225/Dispanin"/>
</dbReference>
<dbReference type="RefSeq" id="WP_141518542.1">
    <property type="nucleotide sequence ID" value="NZ_VICE01000087.1"/>
</dbReference>
<feature type="transmembrane region" description="Helical" evidence="5">
    <location>
        <begin position="74"/>
        <end position="94"/>
    </location>
</feature>
<gene>
    <name evidence="6" type="ORF">FKV25_09415</name>
</gene>
<dbReference type="GO" id="GO:0016020">
    <property type="term" value="C:membrane"/>
    <property type="evidence" value="ECO:0007669"/>
    <property type="project" value="UniProtKB-SubCell"/>
</dbReference>
<keyword evidence="7" id="KW-1185">Reference proteome</keyword>
<keyword evidence="4 5" id="KW-0472">Membrane</keyword>
<evidence type="ECO:0000256" key="2">
    <source>
        <dbReference type="ARBA" id="ARBA00022692"/>
    </source>
</evidence>
<dbReference type="OrthoDB" id="6024442at2"/>
<evidence type="ECO:0000256" key="1">
    <source>
        <dbReference type="ARBA" id="ARBA00004370"/>
    </source>
</evidence>
<sequence>MSMPPPVTPSAAPGPVPNHLAWAIVSTVVAFCLCCVVGAIPGVVAIVYSAQVNKKLNLGDTQGALQASANAKTWCWVTTGLAIFGLLLNVWGFMTGANEQYMMMLQQMQAAQ</sequence>
<dbReference type="AlphaFoldDB" id="A0A508A8Y7"/>
<dbReference type="Pfam" id="PF04505">
    <property type="entry name" value="CD225"/>
    <property type="match status" value="1"/>
</dbReference>
<comment type="subcellular location">
    <subcellularLocation>
        <location evidence="1">Membrane</location>
    </subcellularLocation>
</comment>
<evidence type="ECO:0000256" key="4">
    <source>
        <dbReference type="ARBA" id="ARBA00023136"/>
    </source>
</evidence>
<feature type="transmembrane region" description="Helical" evidence="5">
    <location>
        <begin position="20"/>
        <end position="48"/>
    </location>
</feature>
<dbReference type="Proteomes" id="UP000318212">
    <property type="component" value="Unassembled WGS sequence"/>
</dbReference>
<proteinExistence type="predicted"/>
<dbReference type="PANTHER" id="PTHR14948">
    <property type="entry name" value="NG5"/>
    <property type="match status" value="1"/>
</dbReference>
<evidence type="ECO:0000256" key="5">
    <source>
        <dbReference type="SAM" id="Phobius"/>
    </source>
</evidence>
<protein>
    <submittedName>
        <fullName evidence="6">CD225/dispanin family protein</fullName>
    </submittedName>
</protein>
<comment type="caution">
    <text evidence="6">The sequence shown here is derived from an EMBL/GenBank/DDBJ whole genome shotgun (WGS) entry which is preliminary data.</text>
</comment>
<evidence type="ECO:0000256" key="3">
    <source>
        <dbReference type="ARBA" id="ARBA00022989"/>
    </source>
</evidence>
<dbReference type="PANTHER" id="PTHR14948:SF44">
    <property type="entry name" value="PROLINE-RICH TRANSMEMBRANE PROTEIN 1-LIKE"/>
    <property type="match status" value="1"/>
</dbReference>
<reference evidence="6 7" key="1">
    <citation type="submission" date="2019-06" db="EMBL/GenBank/DDBJ databases">
        <title>Lysobacter alkalisoli sp. nov. isolated from saline soil.</title>
        <authorList>
            <person name="Sun J.-Q."/>
            <person name="Xu L."/>
        </authorList>
    </citation>
    <scope>NUCLEOTIDE SEQUENCE [LARGE SCALE GENOMIC DNA]</scope>
    <source>
        <strain evidence="6 7">JCM 31130</strain>
    </source>
</reference>
<dbReference type="EMBL" id="VICE01000087">
    <property type="protein sequence ID" value="TQD44914.1"/>
    <property type="molecule type" value="Genomic_DNA"/>
</dbReference>
<accession>A0A508A8Y7</accession>